<dbReference type="RefSeq" id="WP_275581886.1">
    <property type="nucleotide sequence ID" value="NZ_JAFBEC010000010.1"/>
</dbReference>
<organism evidence="1 2">
    <name type="scientific">Geomicrobium sediminis</name>
    <dbReference type="NCBI Taxonomy" id="1347788"/>
    <lineage>
        <taxon>Bacteria</taxon>
        <taxon>Bacillati</taxon>
        <taxon>Bacillota</taxon>
        <taxon>Bacilli</taxon>
        <taxon>Bacillales</taxon>
        <taxon>Geomicrobium</taxon>
    </lineage>
</organism>
<protein>
    <submittedName>
        <fullName evidence="1">Uncharacterized protein</fullName>
    </submittedName>
</protein>
<comment type="caution">
    <text evidence="1">The sequence shown here is derived from an EMBL/GenBank/DDBJ whole genome shotgun (WGS) entry which is preliminary data.</text>
</comment>
<evidence type="ECO:0000313" key="1">
    <source>
        <dbReference type="EMBL" id="MBM7634218.1"/>
    </source>
</evidence>
<proteinExistence type="predicted"/>
<reference evidence="1 2" key="1">
    <citation type="submission" date="2021-01" db="EMBL/GenBank/DDBJ databases">
        <title>Genomic Encyclopedia of Type Strains, Phase IV (KMG-IV): sequencing the most valuable type-strain genomes for metagenomic binning, comparative biology and taxonomic classification.</title>
        <authorList>
            <person name="Goeker M."/>
        </authorList>
    </citation>
    <scope>NUCLEOTIDE SEQUENCE [LARGE SCALE GENOMIC DNA]</scope>
    <source>
        <strain evidence="1 2">DSM 25540</strain>
    </source>
</reference>
<accession>A0ABS2PFL3</accession>
<evidence type="ECO:0000313" key="2">
    <source>
        <dbReference type="Proteomes" id="UP000741863"/>
    </source>
</evidence>
<keyword evidence="2" id="KW-1185">Reference proteome</keyword>
<dbReference type="Proteomes" id="UP000741863">
    <property type="component" value="Unassembled WGS sequence"/>
</dbReference>
<gene>
    <name evidence="1" type="ORF">JOD17_003320</name>
</gene>
<sequence length="43" mass="4894">MERNLKQAVQDGMDSRVCDLVDTIDVDVDVDVDVEKVKDDKNE</sequence>
<name>A0ABS2PFL3_9BACL</name>
<dbReference type="EMBL" id="JAFBEC010000010">
    <property type="protein sequence ID" value="MBM7634218.1"/>
    <property type="molecule type" value="Genomic_DNA"/>
</dbReference>